<feature type="domain" description="PDZ" evidence="3">
    <location>
        <begin position="246"/>
        <end position="322"/>
    </location>
</feature>
<dbReference type="GO" id="GO:0006508">
    <property type="term" value="P:proteolysis"/>
    <property type="evidence" value="ECO:0007669"/>
    <property type="project" value="UniProtKB-KW"/>
</dbReference>
<dbReference type="InterPro" id="IPR001478">
    <property type="entry name" value="PDZ"/>
</dbReference>
<keyword evidence="4" id="KW-0645">Protease</keyword>
<evidence type="ECO:0000313" key="5">
    <source>
        <dbReference type="Proteomes" id="UP000240009"/>
    </source>
</evidence>
<protein>
    <submittedName>
        <fullName evidence="4">Serine protease</fullName>
    </submittedName>
</protein>
<feature type="signal peptide" evidence="2">
    <location>
        <begin position="1"/>
        <end position="23"/>
    </location>
</feature>
<dbReference type="Proteomes" id="UP000240009">
    <property type="component" value="Unassembled WGS sequence"/>
</dbReference>
<evidence type="ECO:0000256" key="1">
    <source>
        <dbReference type="SAM" id="MobiDB-lite"/>
    </source>
</evidence>
<organism evidence="4 5">
    <name type="scientific">Blastopirellula marina</name>
    <dbReference type="NCBI Taxonomy" id="124"/>
    <lineage>
        <taxon>Bacteria</taxon>
        <taxon>Pseudomonadati</taxon>
        <taxon>Planctomycetota</taxon>
        <taxon>Planctomycetia</taxon>
        <taxon>Pirellulales</taxon>
        <taxon>Pirellulaceae</taxon>
        <taxon>Blastopirellula</taxon>
    </lineage>
</organism>
<feature type="compositionally biased region" description="Basic and acidic residues" evidence="1">
    <location>
        <begin position="357"/>
        <end position="368"/>
    </location>
</feature>
<proteinExistence type="predicted"/>
<reference evidence="4 5" key="1">
    <citation type="submission" date="2018-02" db="EMBL/GenBank/DDBJ databases">
        <title>Comparative genomes isolates from brazilian mangrove.</title>
        <authorList>
            <person name="Araujo J.E."/>
            <person name="Taketani R.G."/>
            <person name="Silva M.C.P."/>
            <person name="Loureco M.V."/>
            <person name="Andreote F.D."/>
        </authorList>
    </citation>
    <scope>NUCLEOTIDE SEQUENCE [LARGE SCALE GENOMIC DNA]</scope>
    <source>
        <strain evidence="4 5">HEX-2 MGV</strain>
    </source>
</reference>
<dbReference type="InterPro" id="IPR001940">
    <property type="entry name" value="Peptidase_S1C"/>
</dbReference>
<dbReference type="RefSeq" id="WP_105357330.1">
    <property type="nucleotide sequence ID" value="NZ_PUIA01000069.1"/>
</dbReference>
<dbReference type="GO" id="GO:0004252">
    <property type="term" value="F:serine-type endopeptidase activity"/>
    <property type="evidence" value="ECO:0007669"/>
    <property type="project" value="InterPro"/>
</dbReference>
<dbReference type="Gene3D" id="2.40.10.120">
    <property type="match status" value="1"/>
</dbReference>
<accession>A0A2S8F126</accession>
<dbReference type="PRINTS" id="PR00834">
    <property type="entry name" value="PROTEASES2C"/>
</dbReference>
<comment type="caution">
    <text evidence="4">The sequence shown here is derived from an EMBL/GenBank/DDBJ whole genome shotgun (WGS) entry which is preliminary data.</text>
</comment>
<dbReference type="Pfam" id="PF13180">
    <property type="entry name" value="PDZ_2"/>
    <property type="match status" value="1"/>
</dbReference>
<dbReference type="PANTHER" id="PTHR43019:SF62">
    <property type="entry name" value="SERINE ENDOPROTEASE DEGS"/>
    <property type="match status" value="1"/>
</dbReference>
<sequence length="596" mass="65068">MLRTATIAPLIALSLLFAAGAKGAEMDLVLKAEQARIAAVAKASASTISVFAGAAGGGSGVIISADGYAVTNFHVADPAGNFMKCSMPEDGGKVYDAVIVGVDPVGDVAVIKMLGRDDFPAAEIVDSNSVQAGDWCFAVGNPFLLATDLQPTVTWGIVSGVHRYQYPAGTLLEYTDCLQTNAAINPGNSGGPLFNDKGQLIGINGRGSFEKRGRVNVGVGYAISINQVMNFLGYLKSGRIIDHATLGATVTTDTEGRVVVTNILSSSDAYRRGLRYGDEIISFGNREITTVNGFKNILGIYPRGWSIPLSYRREGKRYDTVVRLAGVHSRRELLEKTGNAPIPPSPEEAPQPEDDKDAPKKEGEEKPKKPIPVPGHPQTEEAQPPEEWKHLFQEKTGYANYHFNQEHQNRLRKALDSLGDWSKTSDNWELQYSLVDNDNGVIHIGPMTVEGKMAGVNHNIEIAGDLTEKLEPAGSGGLFLALYTWKRLLREKFDTFGEVYYLGTAPRRDFGVQYDVLVGLYDALEIRAYFDQTTGQLMVLEMFPETDSDPCEIEFSEYRETDGYTLPHRMVVRYGDDPFDIITVKKWSVKPAGEGA</sequence>
<keyword evidence="4" id="KW-0378">Hydrolase</keyword>
<evidence type="ECO:0000259" key="3">
    <source>
        <dbReference type="Pfam" id="PF13180"/>
    </source>
</evidence>
<dbReference type="Pfam" id="PF13365">
    <property type="entry name" value="Trypsin_2"/>
    <property type="match status" value="1"/>
</dbReference>
<evidence type="ECO:0000256" key="2">
    <source>
        <dbReference type="SAM" id="SignalP"/>
    </source>
</evidence>
<evidence type="ECO:0000313" key="4">
    <source>
        <dbReference type="EMBL" id="PQO25866.1"/>
    </source>
</evidence>
<dbReference type="OrthoDB" id="248175at2"/>
<feature type="chain" id="PRO_5015447790" evidence="2">
    <location>
        <begin position="24"/>
        <end position="596"/>
    </location>
</feature>
<dbReference type="AlphaFoldDB" id="A0A2S8F126"/>
<dbReference type="SUPFAM" id="SSF50494">
    <property type="entry name" value="Trypsin-like serine proteases"/>
    <property type="match status" value="1"/>
</dbReference>
<dbReference type="EMBL" id="PUIA01000069">
    <property type="protein sequence ID" value="PQO25866.1"/>
    <property type="molecule type" value="Genomic_DNA"/>
</dbReference>
<dbReference type="InterPro" id="IPR009003">
    <property type="entry name" value="Peptidase_S1_PA"/>
</dbReference>
<keyword evidence="2" id="KW-0732">Signal</keyword>
<gene>
    <name evidence="4" type="ORF">C5Y96_20645</name>
</gene>
<dbReference type="SUPFAM" id="SSF50156">
    <property type="entry name" value="PDZ domain-like"/>
    <property type="match status" value="1"/>
</dbReference>
<dbReference type="Gene3D" id="2.30.42.10">
    <property type="match status" value="1"/>
</dbReference>
<dbReference type="PANTHER" id="PTHR43019">
    <property type="entry name" value="SERINE ENDOPROTEASE DEGS"/>
    <property type="match status" value="1"/>
</dbReference>
<name>A0A2S8F126_9BACT</name>
<feature type="region of interest" description="Disordered" evidence="1">
    <location>
        <begin position="335"/>
        <end position="385"/>
    </location>
</feature>
<dbReference type="InterPro" id="IPR036034">
    <property type="entry name" value="PDZ_sf"/>
</dbReference>